<proteinExistence type="predicted"/>
<dbReference type="InterPro" id="IPR004358">
    <property type="entry name" value="Sig_transdc_His_kin-like_C"/>
</dbReference>
<keyword evidence="8 15" id="KW-0418">Kinase</keyword>
<evidence type="ECO:0000256" key="3">
    <source>
        <dbReference type="ARBA" id="ARBA00012438"/>
    </source>
</evidence>
<keyword evidence="9 12" id="KW-1133">Transmembrane helix</keyword>
<evidence type="ECO:0000256" key="2">
    <source>
        <dbReference type="ARBA" id="ARBA00004651"/>
    </source>
</evidence>
<dbReference type="Gene3D" id="3.30.565.10">
    <property type="entry name" value="Histidine kinase-like ATPase, C-terminal domain"/>
    <property type="match status" value="1"/>
</dbReference>
<dbReference type="EC" id="2.7.13.3" evidence="3"/>
<feature type="domain" description="HAMP" evidence="14">
    <location>
        <begin position="322"/>
        <end position="374"/>
    </location>
</feature>
<dbReference type="SMART" id="SM00387">
    <property type="entry name" value="HATPase_c"/>
    <property type="match status" value="1"/>
</dbReference>
<evidence type="ECO:0000256" key="11">
    <source>
        <dbReference type="ARBA" id="ARBA00023136"/>
    </source>
</evidence>
<accession>A0A9D1RSX8</accession>
<reference evidence="15" key="1">
    <citation type="journal article" date="2021" name="PeerJ">
        <title>Extensive microbial diversity within the chicken gut microbiome revealed by metagenomics and culture.</title>
        <authorList>
            <person name="Gilroy R."/>
            <person name="Ravi A."/>
            <person name="Getino M."/>
            <person name="Pursley I."/>
            <person name="Horton D.L."/>
            <person name="Alikhan N.F."/>
            <person name="Baker D."/>
            <person name="Gharbi K."/>
            <person name="Hall N."/>
            <person name="Watson M."/>
            <person name="Adriaenssens E.M."/>
            <person name="Foster-Nyarko E."/>
            <person name="Jarju S."/>
            <person name="Secka A."/>
            <person name="Antonio M."/>
            <person name="Oren A."/>
            <person name="Chaudhuri R.R."/>
            <person name="La Ragione R."/>
            <person name="Hildebrand F."/>
            <person name="Pallen M.J."/>
        </authorList>
    </citation>
    <scope>NUCLEOTIDE SEQUENCE</scope>
    <source>
        <strain evidence="15">ChiGjej6B6-1540</strain>
    </source>
</reference>
<dbReference type="InterPro" id="IPR003594">
    <property type="entry name" value="HATPase_dom"/>
</dbReference>
<keyword evidence="10" id="KW-0902">Two-component regulatory system</keyword>
<dbReference type="InterPro" id="IPR050640">
    <property type="entry name" value="Bact_2-comp_sensor_kinase"/>
</dbReference>
<dbReference type="InterPro" id="IPR003660">
    <property type="entry name" value="HAMP_dom"/>
</dbReference>
<dbReference type="Proteomes" id="UP000824192">
    <property type="component" value="Unassembled WGS sequence"/>
</dbReference>
<evidence type="ECO:0000256" key="7">
    <source>
        <dbReference type="ARBA" id="ARBA00022692"/>
    </source>
</evidence>
<comment type="subcellular location">
    <subcellularLocation>
        <location evidence="2">Cell membrane</location>
        <topology evidence="2">Multi-pass membrane protein</topology>
    </subcellularLocation>
</comment>
<dbReference type="PRINTS" id="PR00344">
    <property type="entry name" value="BCTRLSENSOR"/>
</dbReference>
<feature type="transmembrane region" description="Helical" evidence="12">
    <location>
        <begin position="20"/>
        <end position="45"/>
    </location>
</feature>
<evidence type="ECO:0000256" key="9">
    <source>
        <dbReference type="ARBA" id="ARBA00022989"/>
    </source>
</evidence>
<dbReference type="Gene3D" id="3.30.450.20">
    <property type="entry name" value="PAS domain"/>
    <property type="match status" value="1"/>
</dbReference>
<evidence type="ECO:0000256" key="1">
    <source>
        <dbReference type="ARBA" id="ARBA00000085"/>
    </source>
</evidence>
<dbReference type="PANTHER" id="PTHR34220:SF7">
    <property type="entry name" value="SENSOR HISTIDINE KINASE YPDA"/>
    <property type="match status" value="1"/>
</dbReference>
<dbReference type="GO" id="GO:0000155">
    <property type="term" value="F:phosphorelay sensor kinase activity"/>
    <property type="evidence" value="ECO:0007669"/>
    <property type="project" value="InterPro"/>
</dbReference>
<dbReference type="PROSITE" id="PS50109">
    <property type="entry name" value="HIS_KIN"/>
    <property type="match status" value="1"/>
</dbReference>
<dbReference type="GO" id="GO:0005886">
    <property type="term" value="C:plasma membrane"/>
    <property type="evidence" value="ECO:0007669"/>
    <property type="project" value="UniProtKB-SubCell"/>
</dbReference>
<dbReference type="Pfam" id="PF02518">
    <property type="entry name" value="HATPase_c"/>
    <property type="match status" value="1"/>
</dbReference>
<reference evidence="15" key="2">
    <citation type="submission" date="2021-04" db="EMBL/GenBank/DDBJ databases">
        <authorList>
            <person name="Gilroy R."/>
        </authorList>
    </citation>
    <scope>NUCLEOTIDE SEQUENCE</scope>
    <source>
        <strain evidence="15">ChiGjej6B6-1540</strain>
    </source>
</reference>
<keyword evidence="4" id="KW-1003">Cell membrane</keyword>
<evidence type="ECO:0000256" key="6">
    <source>
        <dbReference type="ARBA" id="ARBA00022679"/>
    </source>
</evidence>
<evidence type="ECO:0000256" key="8">
    <source>
        <dbReference type="ARBA" id="ARBA00022777"/>
    </source>
</evidence>
<name>A0A9D1RSX8_9FIRM</name>
<dbReference type="InterPro" id="IPR010559">
    <property type="entry name" value="Sig_transdc_His_kin_internal"/>
</dbReference>
<dbReference type="PANTHER" id="PTHR34220">
    <property type="entry name" value="SENSOR HISTIDINE KINASE YPDA"/>
    <property type="match status" value="1"/>
</dbReference>
<dbReference type="PROSITE" id="PS50885">
    <property type="entry name" value="HAMP"/>
    <property type="match status" value="1"/>
</dbReference>
<sequence length="600" mass="66785">MSQGGLMRRKLQEISRRMGIQMIISLSFTAVAVVGMLFIGMSLFLRFSAAAGELSADSGQRVLAQVNLNLDSYLRRMMRISDTVYYRLIKNTDLAEGSLDAGLDLLYEENLDSVVSIAVFDKEGALVSGAPLKTLKTACAPETQSWFTSARERIENFHFSVPHVQNLFVEQEASYHWVVSLSRQVELTWDGTTTDGVLLVDMSFDGIEQICKDVSLSNGGYVYLIDSTGEIIYHPRQQLIYAGLSEENNKKAATYGDGSTGETFQGEQRQITVKTVGYTGWKLVAVSPSGWETSGSQLLFFGISLLLFSAFLMAFVNNRLSAHISEPVRALDRAVKQLEAGGEEVSFDVGGSFEVKHLGHSIESMVSTMRHLMDDIIQQEDAKRRSELDVLQSQINPHFLYNTLDSVIWMTENGRTDEAVVMVSALARFFRISLSRGSSIITLSDELEHARNYLTIQNMRYKNKFTSTIRQDPGTESLYVLKLIVQPILENAIYYGVASSDGDGEIEIHAFRSGDDLYIDVRDNGLGMPQEMVDQLLDEHRPAVTTKGSGIGLRNVHRRIQLTFGLDYGLEITSELDEGTNVRIHLPALDDQAAAPYRGK</sequence>
<dbReference type="InterPro" id="IPR036890">
    <property type="entry name" value="HATPase_C_sf"/>
</dbReference>
<organism evidence="15 16">
    <name type="scientific">Candidatus Flavonifractor merdipullorum</name>
    <dbReference type="NCBI Taxonomy" id="2838590"/>
    <lineage>
        <taxon>Bacteria</taxon>
        <taxon>Bacillati</taxon>
        <taxon>Bacillota</taxon>
        <taxon>Clostridia</taxon>
        <taxon>Eubacteriales</taxon>
        <taxon>Oscillospiraceae</taxon>
        <taxon>Flavonifractor</taxon>
    </lineage>
</organism>
<comment type="caution">
    <text evidence="15">The sequence shown here is derived from an EMBL/GenBank/DDBJ whole genome shotgun (WGS) entry which is preliminary data.</text>
</comment>
<dbReference type="InterPro" id="IPR005467">
    <property type="entry name" value="His_kinase_dom"/>
</dbReference>
<dbReference type="CDD" id="cd12912">
    <property type="entry name" value="PDC2_MCP_like"/>
    <property type="match status" value="1"/>
</dbReference>
<gene>
    <name evidence="15" type="ORF">H9868_00395</name>
</gene>
<dbReference type="Pfam" id="PF06580">
    <property type="entry name" value="His_kinase"/>
    <property type="match status" value="1"/>
</dbReference>
<keyword evidence="5" id="KW-0597">Phosphoprotein</keyword>
<evidence type="ECO:0000313" key="15">
    <source>
        <dbReference type="EMBL" id="HIW92980.1"/>
    </source>
</evidence>
<evidence type="ECO:0000256" key="4">
    <source>
        <dbReference type="ARBA" id="ARBA00022475"/>
    </source>
</evidence>
<dbReference type="Pfam" id="PF02743">
    <property type="entry name" value="dCache_1"/>
    <property type="match status" value="1"/>
</dbReference>
<evidence type="ECO:0000313" key="16">
    <source>
        <dbReference type="Proteomes" id="UP000824192"/>
    </source>
</evidence>
<evidence type="ECO:0000256" key="5">
    <source>
        <dbReference type="ARBA" id="ARBA00022553"/>
    </source>
</evidence>
<feature type="domain" description="Histidine kinase" evidence="13">
    <location>
        <begin position="481"/>
        <end position="590"/>
    </location>
</feature>
<keyword evidence="7 12" id="KW-0812">Transmembrane</keyword>
<keyword evidence="11 12" id="KW-0472">Membrane</keyword>
<dbReference type="InterPro" id="IPR033479">
    <property type="entry name" value="dCache_1"/>
</dbReference>
<dbReference type="SUPFAM" id="SSF55874">
    <property type="entry name" value="ATPase domain of HSP90 chaperone/DNA topoisomerase II/histidine kinase"/>
    <property type="match status" value="1"/>
</dbReference>
<comment type="catalytic activity">
    <reaction evidence="1">
        <text>ATP + protein L-histidine = ADP + protein N-phospho-L-histidine.</text>
        <dbReference type="EC" id="2.7.13.3"/>
    </reaction>
</comment>
<evidence type="ECO:0000259" key="14">
    <source>
        <dbReference type="PROSITE" id="PS50885"/>
    </source>
</evidence>
<evidence type="ECO:0000256" key="12">
    <source>
        <dbReference type="SAM" id="Phobius"/>
    </source>
</evidence>
<keyword evidence="6" id="KW-0808">Transferase</keyword>
<dbReference type="Gene3D" id="6.10.340.10">
    <property type="match status" value="1"/>
</dbReference>
<evidence type="ECO:0000256" key="10">
    <source>
        <dbReference type="ARBA" id="ARBA00023012"/>
    </source>
</evidence>
<dbReference type="EMBL" id="DXGA01000007">
    <property type="protein sequence ID" value="HIW92980.1"/>
    <property type="molecule type" value="Genomic_DNA"/>
</dbReference>
<evidence type="ECO:0000259" key="13">
    <source>
        <dbReference type="PROSITE" id="PS50109"/>
    </source>
</evidence>
<dbReference type="AlphaFoldDB" id="A0A9D1RSX8"/>
<protein>
    <recommendedName>
        <fullName evidence="3">histidine kinase</fullName>
        <ecNumber evidence="3">2.7.13.3</ecNumber>
    </recommendedName>
</protein>